<dbReference type="EnsemblMetazoa" id="ASIC009734-RA">
    <property type="protein sequence ID" value="ASIC009734-PA"/>
    <property type="gene ID" value="ASIC009734"/>
</dbReference>
<dbReference type="EMBL" id="ATLV01017228">
    <property type="status" value="NOT_ANNOTATED_CDS"/>
    <property type="molecule type" value="Genomic_DNA"/>
</dbReference>
<dbReference type="Proteomes" id="UP000030765">
    <property type="component" value="Unassembled WGS sequence"/>
</dbReference>
<reference evidence="1 3" key="1">
    <citation type="journal article" date="2014" name="BMC Genomics">
        <title>Genome sequence of Anopheles sinensis provides insight into genetics basis of mosquito competence for malaria parasites.</title>
        <authorList>
            <person name="Zhou D."/>
            <person name="Zhang D."/>
            <person name="Ding G."/>
            <person name="Shi L."/>
            <person name="Hou Q."/>
            <person name="Ye Y."/>
            <person name="Xu Y."/>
            <person name="Zhou H."/>
            <person name="Xiong C."/>
            <person name="Li S."/>
            <person name="Yu J."/>
            <person name="Hong S."/>
            <person name="Yu X."/>
            <person name="Zou P."/>
            <person name="Chen C."/>
            <person name="Chang X."/>
            <person name="Wang W."/>
            <person name="Lv Y."/>
            <person name="Sun Y."/>
            <person name="Ma L."/>
            <person name="Shen B."/>
            <person name="Zhu C."/>
        </authorList>
    </citation>
    <scope>NUCLEOTIDE SEQUENCE [LARGE SCALE GENOMIC DNA]</scope>
</reference>
<gene>
    <name evidence="1" type="ORF">ZHAS_00009734</name>
</gene>
<keyword evidence="3" id="KW-1185">Reference proteome</keyword>
<evidence type="ECO:0000313" key="2">
    <source>
        <dbReference type="EnsemblMetazoa" id="ASIC009734-PA"/>
    </source>
</evidence>
<name>A0A084VVS7_ANOSI</name>
<evidence type="ECO:0000313" key="3">
    <source>
        <dbReference type="Proteomes" id="UP000030765"/>
    </source>
</evidence>
<dbReference type="AlphaFoldDB" id="A0A084VVS7"/>
<reference evidence="2" key="2">
    <citation type="submission" date="2020-05" db="UniProtKB">
        <authorList>
            <consortium name="EnsemblMetazoa"/>
        </authorList>
    </citation>
    <scope>IDENTIFICATION</scope>
</reference>
<dbReference type="EMBL" id="KE525158">
    <property type="protein sequence ID" value="KFB42071.1"/>
    <property type="molecule type" value="Genomic_DNA"/>
</dbReference>
<dbReference type="VEuPathDB" id="VectorBase:ASIC009734"/>
<protein>
    <submittedName>
        <fullName evidence="1 2">Ferredoxin</fullName>
    </submittedName>
</protein>
<proteinExistence type="predicted"/>
<accession>A0A084VVS7</accession>
<organism evidence="1">
    <name type="scientific">Anopheles sinensis</name>
    <name type="common">Mosquito</name>
    <dbReference type="NCBI Taxonomy" id="74873"/>
    <lineage>
        <taxon>Eukaryota</taxon>
        <taxon>Metazoa</taxon>
        <taxon>Ecdysozoa</taxon>
        <taxon>Arthropoda</taxon>
        <taxon>Hexapoda</taxon>
        <taxon>Insecta</taxon>
        <taxon>Pterygota</taxon>
        <taxon>Neoptera</taxon>
        <taxon>Endopterygota</taxon>
        <taxon>Diptera</taxon>
        <taxon>Nematocera</taxon>
        <taxon>Culicoidea</taxon>
        <taxon>Culicidae</taxon>
        <taxon>Anophelinae</taxon>
        <taxon>Anopheles</taxon>
    </lineage>
</organism>
<sequence length="107" mass="11822">MRARSGHRTDEAAAPSVLLRLNQRKRMKMVLIFPLPTICRCKSHGGGREARDPLGSGRRRVVSERHRASGWRLADESAISGPLSVSAGEYLRFIIRGPSGDPFAQLN</sequence>
<evidence type="ECO:0000313" key="1">
    <source>
        <dbReference type="EMBL" id="KFB42071.1"/>
    </source>
</evidence>